<name>A0ABQ3LSM8_9SPHN</name>
<proteinExistence type="predicted"/>
<keyword evidence="2" id="KW-1185">Reference proteome</keyword>
<dbReference type="EMBL" id="BNAQ01000007">
    <property type="protein sequence ID" value="GHH24763.1"/>
    <property type="molecule type" value="Genomic_DNA"/>
</dbReference>
<accession>A0ABQ3LSM8</accession>
<reference evidence="2" key="1">
    <citation type="journal article" date="2019" name="Int. J. Syst. Evol. Microbiol.">
        <title>The Global Catalogue of Microorganisms (GCM) 10K type strain sequencing project: providing services to taxonomists for standard genome sequencing and annotation.</title>
        <authorList>
            <consortium name="The Broad Institute Genomics Platform"/>
            <consortium name="The Broad Institute Genome Sequencing Center for Infectious Disease"/>
            <person name="Wu L."/>
            <person name="Ma J."/>
        </authorList>
    </citation>
    <scope>NUCLEOTIDE SEQUENCE [LARGE SCALE GENOMIC DNA]</scope>
    <source>
        <strain evidence="2">CGMCC 1.8957</strain>
    </source>
</reference>
<evidence type="ECO:0000313" key="1">
    <source>
        <dbReference type="EMBL" id="GHH24763.1"/>
    </source>
</evidence>
<sequence length="241" mass="26314">MSHDAPTIDRALAKGISGTHQAVVDKVFQHPLSHNLTWRELTNLLETIGSAEPRPNGNLMLRIGGEQLSLKPGRGKDLDATEIMDVRHLLVRAGWSDKGTEPAAPAPAAAPDMLVVIDHAGARLYPIHGESHTMAVEETRHLLHEHIDRKRHDADRDEEYPADTRFFEAVAEALPATGRIVLVSEGKGQSNEAGHFIAYLTQHHHLLGRRVAVPLVADLSHTTVPQIVTMARTALGTMPST</sequence>
<comment type="caution">
    <text evidence="1">The sequence shown here is derived from an EMBL/GenBank/DDBJ whole genome shotgun (WGS) entry which is preliminary data.</text>
</comment>
<dbReference type="RefSeq" id="WP_189677514.1">
    <property type="nucleotide sequence ID" value="NZ_BNAQ01000007.1"/>
</dbReference>
<organism evidence="1 2">
    <name type="scientific">Sphingomonas glacialis</name>
    <dbReference type="NCBI Taxonomy" id="658225"/>
    <lineage>
        <taxon>Bacteria</taxon>
        <taxon>Pseudomonadati</taxon>
        <taxon>Pseudomonadota</taxon>
        <taxon>Alphaproteobacteria</taxon>
        <taxon>Sphingomonadales</taxon>
        <taxon>Sphingomonadaceae</taxon>
        <taxon>Sphingomonas</taxon>
    </lineage>
</organism>
<gene>
    <name evidence="1" type="ORF">GCM10008023_37220</name>
</gene>
<evidence type="ECO:0000313" key="2">
    <source>
        <dbReference type="Proteomes" id="UP000652430"/>
    </source>
</evidence>
<protein>
    <submittedName>
        <fullName evidence="1">Uncharacterized protein</fullName>
    </submittedName>
</protein>
<dbReference type="Proteomes" id="UP000652430">
    <property type="component" value="Unassembled WGS sequence"/>
</dbReference>